<organism evidence="1 2">
    <name type="scientific">Herpetosiphon geysericola</name>
    <dbReference type="NCBI Taxonomy" id="70996"/>
    <lineage>
        <taxon>Bacteria</taxon>
        <taxon>Bacillati</taxon>
        <taxon>Chloroflexota</taxon>
        <taxon>Chloroflexia</taxon>
        <taxon>Herpetosiphonales</taxon>
        <taxon>Herpetosiphonaceae</taxon>
        <taxon>Herpetosiphon</taxon>
    </lineage>
</organism>
<keyword evidence="2" id="KW-1185">Reference proteome</keyword>
<dbReference type="AlphaFoldDB" id="A0A0P6Y441"/>
<protein>
    <recommendedName>
        <fullName evidence="3">SAP domain-containing protein</fullName>
    </recommendedName>
</protein>
<accession>A0A0P6Y441</accession>
<gene>
    <name evidence="1" type="ORF">SE18_05255</name>
</gene>
<dbReference type="RefSeq" id="WP_054533375.1">
    <property type="nucleotide sequence ID" value="NZ_LGKP01000010.1"/>
</dbReference>
<evidence type="ECO:0008006" key="3">
    <source>
        <dbReference type="Google" id="ProtNLM"/>
    </source>
</evidence>
<comment type="caution">
    <text evidence="1">The sequence shown here is derived from an EMBL/GenBank/DDBJ whole genome shotgun (WGS) entry which is preliminary data.</text>
</comment>
<reference evidence="1 2" key="1">
    <citation type="submission" date="2015-07" db="EMBL/GenBank/DDBJ databases">
        <title>Whole genome sequence of Herpetosiphon geysericola DSM 7119.</title>
        <authorList>
            <person name="Hemp J."/>
            <person name="Ward L.M."/>
            <person name="Pace L.A."/>
            <person name="Fischer W.W."/>
        </authorList>
    </citation>
    <scope>NUCLEOTIDE SEQUENCE [LARGE SCALE GENOMIC DNA]</scope>
    <source>
        <strain evidence="1 2">DSM 7119</strain>
    </source>
</reference>
<name>A0A0P6Y441_9CHLR</name>
<evidence type="ECO:0000313" key="1">
    <source>
        <dbReference type="EMBL" id="KPL90775.1"/>
    </source>
</evidence>
<dbReference type="OrthoDB" id="3078632at2"/>
<dbReference type="Proteomes" id="UP000050277">
    <property type="component" value="Unassembled WGS sequence"/>
</dbReference>
<dbReference type="STRING" id="70996.SE18_05255"/>
<proteinExistence type="predicted"/>
<dbReference type="EMBL" id="LGKP01000010">
    <property type="protein sequence ID" value="KPL90775.1"/>
    <property type="molecule type" value="Genomic_DNA"/>
</dbReference>
<evidence type="ECO:0000313" key="2">
    <source>
        <dbReference type="Proteomes" id="UP000050277"/>
    </source>
</evidence>
<sequence>MITLTLHITPRWQRLYRSNPRDWQREDLECCTNPELEGLCKLLGIAHTGTKAQRITRMLNSLAVRVELASWPNVDSQDWQLNNTIVAELQKRYKRARLVELAKQSGSIHWLNKHGIITGLLAWREGCRQRGQEFDQAYRAAIKLLPIKAKQLVMDI</sequence>